<sequence length="146" mass="15945">MSLQSPTKSPTTKHRFNSHLNGDSDALSSTIPSTPMTKNGIGAIEHLLSYSSTSRYNSVINKYKNLTTTVSADHGLKSTSNGTATATSITNSALDPQCYLSKYVSLIVDKFCFYCCMVQTFHTLERCLSSSKGLRDKASLIILCYL</sequence>
<protein>
    <submittedName>
        <fullName evidence="2">Uncharacterized protein</fullName>
    </submittedName>
</protein>
<dbReference type="Proteomes" id="UP000682733">
    <property type="component" value="Unassembled WGS sequence"/>
</dbReference>
<organism evidence="2 4">
    <name type="scientific">Didymodactylos carnosus</name>
    <dbReference type="NCBI Taxonomy" id="1234261"/>
    <lineage>
        <taxon>Eukaryota</taxon>
        <taxon>Metazoa</taxon>
        <taxon>Spiralia</taxon>
        <taxon>Gnathifera</taxon>
        <taxon>Rotifera</taxon>
        <taxon>Eurotatoria</taxon>
        <taxon>Bdelloidea</taxon>
        <taxon>Philodinida</taxon>
        <taxon>Philodinidae</taxon>
        <taxon>Didymodactylos</taxon>
    </lineage>
</organism>
<dbReference type="Proteomes" id="UP000677228">
    <property type="component" value="Unassembled WGS sequence"/>
</dbReference>
<comment type="caution">
    <text evidence="2">The sequence shown here is derived from an EMBL/GenBank/DDBJ whole genome shotgun (WGS) entry which is preliminary data.</text>
</comment>
<feature type="region of interest" description="Disordered" evidence="1">
    <location>
        <begin position="1"/>
        <end position="31"/>
    </location>
</feature>
<dbReference type="AlphaFoldDB" id="A0A8S2DKD9"/>
<name>A0A8S2DKD9_9BILA</name>
<feature type="compositionally biased region" description="Polar residues" evidence="1">
    <location>
        <begin position="1"/>
        <end position="10"/>
    </location>
</feature>
<evidence type="ECO:0000313" key="3">
    <source>
        <dbReference type="EMBL" id="CAF3750293.1"/>
    </source>
</evidence>
<evidence type="ECO:0000313" key="2">
    <source>
        <dbReference type="EMBL" id="CAF0979637.1"/>
    </source>
</evidence>
<evidence type="ECO:0000256" key="1">
    <source>
        <dbReference type="SAM" id="MobiDB-lite"/>
    </source>
</evidence>
<proteinExistence type="predicted"/>
<reference evidence="2" key="1">
    <citation type="submission" date="2021-02" db="EMBL/GenBank/DDBJ databases">
        <authorList>
            <person name="Nowell W R."/>
        </authorList>
    </citation>
    <scope>NUCLEOTIDE SEQUENCE</scope>
</reference>
<accession>A0A8S2DKD9</accession>
<dbReference type="EMBL" id="CAJOBA010005646">
    <property type="protein sequence ID" value="CAF3750293.1"/>
    <property type="molecule type" value="Genomic_DNA"/>
</dbReference>
<feature type="compositionally biased region" description="Polar residues" evidence="1">
    <location>
        <begin position="18"/>
        <end position="31"/>
    </location>
</feature>
<gene>
    <name evidence="2" type="ORF">OVA965_LOCUS13516</name>
    <name evidence="3" type="ORF">TMI583_LOCUS13520</name>
</gene>
<dbReference type="EMBL" id="CAJNOK010005639">
    <property type="protein sequence ID" value="CAF0979637.1"/>
    <property type="molecule type" value="Genomic_DNA"/>
</dbReference>
<evidence type="ECO:0000313" key="4">
    <source>
        <dbReference type="Proteomes" id="UP000677228"/>
    </source>
</evidence>